<name>A0A7C3SK97_9BACT</name>
<sequence length="299" mass="33174">MARKTSKFLVGLFIIAGSLIAAVAIIWVGATRYFQAGKQYVTYFDESVQGLQKDSEVKYRGVTVGRVDDIRIAPDNRLIAVIMNISMREEAVKNLVAQLQLTGITGLVFVNLDLQKPEDLEITPKIDFVSEYPVIPSKPSEYKRLLGSVEEIVNKIKELDLKAVSEQVKATVGAIEKFVESKEMKGIMANVEAATTNLKNISAQIDKVVTEGHVQKTMVEVRATLEGARNLFAGLRKDLDEVKLPQIGGRTRSLLAEVEATTAKLKDTSDKLGQLAERLEYQPSDLLFGKPPKPRWNEK</sequence>
<organism evidence="3">
    <name type="scientific">Desulfobacca acetoxidans</name>
    <dbReference type="NCBI Taxonomy" id="60893"/>
    <lineage>
        <taxon>Bacteria</taxon>
        <taxon>Pseudomonadati</taxon>
        <taxon>Thermodesulfobacteriota</taxon>
        <taxon>Desulfobaccia</taxon>
        <taxon>Desulfobaccales</taxon>
        <taxon>Desulfobaccaceae</taxon>
        <taxon>Desulfobacca</taxon>
    </lineage>
</organism>
<dbReference type="AlphaFoldDB" id="A0A7C3SK97"/>
<proteinExistence type="predicted"/>
<evidence type="ECO:0000259" key="2">
    <source>
        <dbReference type="Pfam" id="PF02470"/>
    </source>
</evidence>
<evidence type="ECO:0000256" key="1">
    <source>
        <dbReference type="SAM" id="Phobius"/>
    </source>
</evidence>
<reference evidence="3" key="1">
    <citation type="journal article" date="2020" name="mSystems">
        <title>Genome- and Community-Level Interaction Insights into Carbon Utilization and Element Cycling Functions of Hydrothermarchaeota in Hydrothermal Sediment.</title>
        <authorList>
            <person name="Zhou Z."/>
            <person name="Liu Y."/>
            <person name="Xu W."/>
            <person name="Pan J."/>
            <person name="Luo Z.H."/>
            <person name="Li M."/>
        </authorList>
    </citation>
    <scope>NUCLEOTIDE SEQUENCE [LARGE SCALE GENOMIC DNA]</scope>
    <source>
        <strain evidence="3">SpSt-776</strain>
    </source>
</reference>
<protein>
    <submittedName>
        <fullName evidence="3">MCE family protein</fullName>
    </submittedName>
</protein>
<keyword evidence="1" id="KW-0472">Membrane</keyword>
<feature type="transmembrane region" description="Helical" evidence="1">
    <location>
        <begin position="9"/>
        <end position="30"/>
    </location>
</feature>
<dbReference type="EMBL" id="DTHB01000029">
    <property type="protein sequence ID" value="HGB14427.1"/>
    <property type="molecule type" value="Genomic_DNA"/>
</dbReference>
<comment type="caution">
    <text evidence="3">The sequence shown here is derived from an EMBL/GenBank/DDBJ whole genome shotgun (WGS) entry which is preliminary data.</text>
</comment>
<gene>
    <name evidence="3" type="ORF">ENV62_04200</name>
</gene>
<dbReference type="PANTHER" id="PTHR36698:SF2">
    <property type="entry name" value="MCE_MLAD DOMAIN-CONTAINING PROTEIN"/>
    <property type="match status" value="1"/>
</dbReference>
<dbReference type="PANTHER" id="PTHR36698">
    <property type="entry name" value="BLL5892 PROTEIN"/>
    <property type="match status" value="1"/>
</dbReference>
<evidence type="ECO:0000313" key="3">
    <source>
        <dbReference type="EMBL" id="HGB14427.1"/>
    </source>
</evidence>
<dbReference type="InterPro" id="IPR003399">
    <property type="entry name" value="Mce/MlaD"/>
</dbReference>
<keyword evidence="1" id="KW-0812">Transmembrane</keyword>
<accession>A0A7C3SK97</accession>
<keyword evidence="1" id="KW-1133">Transmembrane helix</keyword>
<dbReference type="Pfam" id="PF02470">
    <property type="entry name" value="MlaD"/>
    <property type="match status" value="1"/>
</dbReference>
<feature type="domain" description="Mce/MlaD" evidence="2">
    <location>
        <begin position="37"/>
        <end position="113"/>
    </location>
</feature>